<dbReference type="PANTHER" id="PTHR32114">
    <property type="entry name" value="ABC TRANSPORTER ABCH.3"/>
    <property type="match status" value="1"/>
</dbReference>
<protein>
    <submittedName>
        <fullName evidence="3">DNA sulfur modification protein DndD</fullName>
    </submittedName>
</protein>
<evidence type="ECO:0000313" key="4">
    <source>
        <dbReference type="Proteomes" id="UP000238801"/>
    </source>
</evidence>
<reference evidence="3 4" key="1">
    <citation type="submission" date="2018-03" db="EMBL/GenBank/DDBJ databases">
        <title>Genomic Encyclopedia of Archaeal and Bacterial Type Strains, Phase II (KMG-II): from individual species to whole genera.</title>
        <authorList>
            <person name="Goeker M."/>
        </authorList>
    </citation>
    <scope>NUCLEOTIDE SEQUENCE [LARGE SCALE GENOMIC DNA]</scope>
    <source>
        <strain evidence="3 4">DSM 29318</strain>
    </source>
</reference>
<dbReference type="PANTHER" id="PTHR32114:SF2">
    <property type="entry name" value="ABC TRANSPORTER ABCH.3"/>
    <property type="match status" value="1"/>
</dbReference>
<evidence type="ECO:0000313" key="3">
    <source>
        <dbReference type="EMBL" id="PRY94788.1"/>
    </source>
</evidence>
<keyword evidence="1" id="KW-0175">Coiled coil</keyword>
<comment type="caution">
    <text evidence="3">The sequence shown here is derived from an EMBL/GenBank/DDBJ whole genome shotgun (WGS) entry which is preliminary data.</text>
</comment>
<dbReference type="Pfam" id="PF13476">
    <property type="entry name" value="AAA_23"/>
    <property type="match status" value="1"/>
</dbReference>
<dbReference type="OrthoDB" id="9795626at2"/>
<dbReference type="GO" id="GO:0016887">
    <property type="term" value="F:ATP hydrolysis activity"/>
    <property type="evidence" value="ECO:0007669"/>
    <property type="project" value="InterPro"/>
</dbReference>
<keyword evidence="4" id="KW-1185">Reference proteome</keyword>
<evidence type="ECO:0000259" key="2">
    <source>
        <dbReference type="Pfam" id="PF13476"/>
    </source>
</evidence>
<dbReference type="Proteomes" id="UP000238801">
    <property type="component" value="Unassembled WGS sequence"/>
</dbReference>
<organism evidence="3 4">
    <name type="scientific">Hasllibacter halocynthiae</name>
    <dbReference type="NCBI Taxonomy" id="595589"/>
    <lineage>
        <taxon>Bacteria</taxon>
        <taxon>Pseudomonadati</taxon>
        <taxon>Pseudomonadota</taxon>
        <taxon>Alphaproteobacteria</taxon>
        <taxon>Rhodobacterales</taxon>
        <taxon>Roseobacteraceae</taxon>
        <taxon>Hasllibacter</taxon>
    </lineage>
</organism>
<dbReference type="AlphaFoldDB" id="A0A2T0X764"/>
<dbReference type="RefSeq" id="WP_106159249.1">
    <property type="nucleotide sequence ID" value="NZ_PVTT01000001.1"/>
</dbReference>
<feature type="domain" description="Rad50/SbcC-type AAA" evidence="2">
    <location>
        <begin position="5"/>
        <end position="307"/>
    </location>
</feature>
<gene>
    <name evidence="3" type="ORF">BCF33_0387</name>
</gene>
<accession>A0A2T0X764</accession>
<dbReference type="InterPro" id="IPR038729">
    <property type="entry name" value="Rad50/SbcC_AAA"/>
</dbReference>
<proteinExistence type="predicted"/>
<dbReference type="GO" id="GO:0006302">
    <property type="term" value="P:double-strand break repair"/>
    <property type="evidence" value="ECO:0007669"/>
    <property type="project" value="InterPro"/>
</dbReference>
<sequence length="694" mass="77927">MYISQITLRDWKAYTTASFDFPRPTADKNIILIGAPNGYGKTSLFEAIVLGMFGRDGLPLIARSPFSGGDKERLATSYKNFLEKALHRGATAAGRNSCSVKLVFVDDDDEPLEIQRIWHFNDSGIYRPQDEEVHIFQGTTRKAVGPGALQGAERTNWFRDYIAENLLPFTLAHFFMFDGEQVSVLAEREMSAQVRAGIEGLLGIPVLKTLARDLRSYAEVRRKDSPNVSDKTIEKLELERHQLTFEYEKKSERYTEIEPSLAELKEEREHLTRELASFGAGSQALLQEQFEQIKNYERAIEQGRAQLEDLMMKDIALALSGLGLREALKERLAGEGVRERWESGRNQGDSNLERFISAVDSGMEGIDPALSSGQRSAVLDSARSAWEKLWFPPPENCADDYLHPYLNEVERAKVIDRLDELDELGAPAIVELLNMIASNEDALRRLQEEVTRTEAVAPHVDSKRERLSQLNGEIQALDQEIGALKREMSALEAQINQKNTELTKLAGQWDQAKPSVRRAMRALKVASMVDEIVAKAVPSQIEAIASAMTKAHRSMAHKKDLVERIAIDENCDVKLLNTDGMDLRGYDLSAGEKQIFTQALISAISSVSGRGFPMVVDTPLGRLDIEHRKGVLNHLVQREHQVILLSTNTEVVGEYLREIAPHVQKKYLVHFERVGDIGQSTARPGYFEETEARV</sequence>
<evidence type="ECO:0000256" key="1">
    <source>
        <dbReference type="SAM" id="Coils"/>
    </source>
</evidence>
<name>A0A2T0X764_9RHOB</name>
<feature type="coiled-coil region" evidence="1">
    <location>
        <begin position="429"/>
        <end position="508"/>
    </location>
</feature>
<dbReference type="InterPro" id="IPR027417">
    <property type="entry name" value="P-loop_NTPase"/>
</dbReference>
<feature type="coiled-coil region" evidence="1">
    <location>
        <begin position="233"/>
        <end position="313"/>
    </location>
</feature>
<dbReference type="EMBL" id="PVTT01000001">
    <property type="protein sequence ID" value="PRY94788.1"/>
    <property type="molecule type" value="Genomic_DNA"/>
</dbReference>
<dbReference type="SUPFAM" id="SSF52540">
    <property type="entry name" value="P-loop containing nucleoside triphosphate hydrolases"/>
    <property type="match status" value="1"/>
</dbReference>
<dbReference type="Gene3D" id="3.40.50.300">
    <property type="entry name" value="P-loop containing nucleotide triphosphate hydrolases"/>
    <property type="match status" value="2"/>
</dbReference>